<accession>A0ABY2HBE5</accession>
<protein>
    <submittedName>
        <fullName evidence="2">Uncharacterized protein</fullName>
    </submittedName>
</protein>
<proteinExistence type="predicted"/>
<feature type="region of interest" description="Disordered" evidence="1">
    <location>
        <begin position="106"/>
        <end position="170"/>
    </location>
</feature>
<feature type="compositionally biased region" description="Basic and acidic residues" evidence="1">
    <location>
        <begin position="111"/>
        <end position="128"/>
    </location>
</feature>
<feature type="compositionally biased region" description="Polar residues" evidence="1">
    <location>
        <begin position="130"/>
        <end position="145"/>
    </location>
</feature>
<organism evidence="2 3">
    <name type="scientific">Trichoderma ghanense</name>
    <dbReference type="NCBI Taxonomy" id="65468"/>
    <lineage>
        <taxon>Eukaryota</taxon>
        <taxon>Fungi</taxon>
        <taxon>Dikarya</taxon>
        <taxon>Ascomycota</taxon>
        <taxon>Pezizomycotina</taxon>
        <taxon>Sordariomycetes</taxon>
        <taxon>Hypocreomycetidae</taxon>
        <taxon>Hypocreales</taxon>
        <taxon>Hypocreaceae</taxon>
        <taxon>Trichoderma</taxon>
    </lineage>
</organism>
<gene>
    <name evidence="2" type="ORF">CCMA1212_002508</name>
</gene>
<reference evidence="2 3" key="1">
    <citation type="submission" date="2018-01" db="EMBL/GenBank/DDBJ databases">
        <title>Genome characterization of the sugarcane-associated fungus Trichoderma ghanense CCMA-1212 and their application in lignocelulose bioconversion.</title>
        <authorList>
            <person name="Steindorff A.S."/>
            <person name="Mendes T.D."/>
            <person name="Vilela E.S.D."/>
            <person name="Rodrigues D.S."/>
            <person name="Formighieri E.F."/>
            <person name="Melo I.S."/>
            <person name="Favaro L.C.L."/>
        </authorList>
    </citation>
    <scope>NUCLEOTIDE SEQUENCE [LARGE SCALE GENOMIC DNA]</scope>
    <source>
        <strain evidence="2 3">CCMA-1212</strain>
    </source>
</reference>
<comment type="caution">
    <text evidence="2">The sequence shown here is derived from an EMBL/GenBank/DDBJ whole genome shotgun (WGS) entry which is preliminary data.</text>
</comment>
<dbReference type="GeneID" id="300574340"/>
<name>A0ABY2HBE5_9HYPO</name>
<feature type="region of interest" description="Disordered" evidence="1">
    <location>
        <begin position="35"/>
        <end position="69"/>
    </location>
</feature>
<dbReference type="RefSeq" id="XP_073561500.1">
    <property type="nucleotide sequence ID" value="XM_073699890.1"/>
</dbReference>
<evidence type="ECO:0000313" key="3">
    <source>
        <dbReference type="Proteomes" id="UP001642720"/>
    </source>
</evidence>
<evidence type="ECO:0000313" key="2">
    <source>
        <dbReference type="EMBL" id="TFB05299.1"/>
    </source>
</evidence>
<dbReference type="Proteomes" id="UP001642720">
    <property type="component" value="Unassembled WGS sequence"/>
</dbReference>
<sequence length="170" mass="18438">MIWTIIEPGVAIVASSLATIRPLLRAMKIHGFESTGRTHSARSSAHARYAAEDSRPVAPSTAGGRAYGPNNNNFSLKHVGPVYDTATSTRTNVGLTIEHMHSYAGRATAGRRLDTARQEGQRGNEGKEYSPSSSVVTEATNSSSFDEIHNLEAQSQETEYFGYGPGERRR</sequence>
<dbReference type="EMBL" id="PPTA01000003">
    <property type="protein sequence ID" value="TFB05299.1"/>
    <property type="molecule type" value="Genomic_DNA"/>
</dbReference>
<keyword evidence="3" id="KW-1185">Reference proteome</keyword>
<evidence type="ECO:0000256" key="1">
    <source>
        <dbReference type="SAM" id="MobiDB-lite"/>
    </source>
</evidence>